<sequence length="180" mass="18983">MRRLTGPGPARLRTGRDWQRGLRDKVYTGRQSAEPRLAAGRPGVTPGVYQQSRDWQRAVPAGSEGPGSHRESISRAGIGSGQCQPGLRARGHSGVYQQSRDWQRAVPAGSEGPGSHRESISRAGIGSGQCQPGLRARGHSGVYQQSRDWQRAVPAGSEGPGSLGSLSAEPRLAAGSASRV</sequence>
<organism evidence="2 3">
    <name type="scientific">Pleurodeles waltl</name>
    <name type="common">Iberian ribbed newt</name>
    <dbReference type="NCBI Taxonomy" id="8319"/>
    <lineage>
        <taxon>Eukaryota</taxon>
        <taxon>Metazoa</taxon>
        <taxon>Chordata</taxon>
        <taxon>Craniata</taxon>
        <taxon>Vertebrata</taxon>
        <taxon>Euteleostomi</taxon>
        <taxon>Amphibia</taxon>
        <taxon>Batrachia</taxon>
        <taxon>Caudata</taxon>
        <taxon>Salamandroidea</taxon>
        <taxon>Salamandridae</taxon>
        <taxon>Pleurodelinae</taxon>
        <taxon>Pleurodeles</taxon>
    </lineage>
</organism>
<evidence type="ECO:0000313" key="3">
    <source>
        <dbReference type="Proteomes" id="UP001066276"/>
    </source>
</evidence>
<name>A0AAV7LRW9_PLEWA</name>
<reference evidence="2" key="1">
    <citation type="journal article" date="2022" name="bioRxiv">
        <title>Sequencing and chromosome-scale assembly of the giantPleurodeles waltlgenome.</title>
        <authorList>
            <person name="Brown T."/>
            <person name="Elewa A."/>
            <person name="Iarovenko S."/>
            <person name="Subramanian E."/>
            <person name="Araus A.J."/>
            <person name="Petzold A."/>
            <person name="Susuki M."/>
            <person name="Suzuki K.-i.T."/>
            <person name="Hayashi T."/>
            <person name="Toyoda A."/>
            <person name="Oliveira C."/>
            <person name="Osipova E."/>
            <person name="Leigh N.D."/>
            <person name="Simon A."/>
            <person name="Yun M.H."/>
        </authorList>
    </citation>
    <scope>NUCLEOTIDE SEQUENCE</scope>
    <source>
        <strain evidence="2">20211129_DDA</strain>
        <tissue evidence="2">Liver</tissue>
    </source>
</reference>
<feature type="region of interest" description="Disordered" evidence="1">
    <location>
        <begin position="1"/>
        <end position="180"/>
    </location>
</feature>
<evidence type="ECO:0000256" key="1">
    <source>
        <dbReference type="SAM" id="MobiDB-lite"/>
    </source>
</evidence>
<evidence type="ECO:0000313" key="2">
    <source>
        <dbReference type="EMBL" id="KAJ1094136.1"/>
    </source>
</evidence>
<accession>A0AAV7LRW9</accession>
<gene>
    <name evidence="2" type="ORF">NDU88_007220</name>
</gene>
<keyword evidence="3" id="KW-1185">Reference proteome</keyword>
<comment type="caution">
    <text evidence="2">The sequence shown here is derived from an EMBL/GenBank/DDBJ whole genome shotgun (WGS) entry which is preliminary data.</text>
</comment>
<feature type="compositionally biased region" description="Basic and acidic residues" evidence="1">
    <location>
        <begin position="14"/>
        <end position="27"/>
    </location>
</feature>
<protein>
    <submittedName>
        <fullName evidence="2">Uncharacterized protein</fullName>
    </submittedName>
</protein>
<proteinExistence type="predicted"/>
<dbReference type="AlphaFoldDB" id="A0AAV7LRW9"/>
<dbReference type="EMBL" id="JANPWB010000015">
    <property type="protein sequence ID" value="KAJ1094136.1"/>
    <property type="molecule type" value="Genomic_DNA"/>
</dbReference>
<dbReference type="Proteomes" id="UP001066276">
    <property type="component" value="Chromosome 11"/>
</dbReference>